<feature type="transmembrane region" description="Helical" evidence="1">
    <location>
        <begin position="123"/>
        <end position="141"/>
    </location>
</feature>
<feature type="transmembrane region" description="Helical" evidence="1">
    <location>
        <begin position="239"/>
        <end position="258"/>
    </location>
</feature>
<keyword evidence="1" id="KW-1133">Transmembrane helix</keyword>
<gene>
    <name evidence="2" type="ORF">C4N18_10225</name>
</gene>
<evidence type="ECO:0008006" key="4">
    <source>
        <dbReference type="Google" id="ProtNLM"/>
    </source>
</evidence>
<feature type="transmembrane region" description="Helical" evidence="1">
    <location>
        <begin position="98"/>
        <end position="117"/>
    </location>
</feature>
<proteinExistence type="predicted"/>
<feature type="transmembrane region" description="Helical" evidence="1">
    <location>
        <begin position="178"/>
        <end position="196"/>
    </location>
</feature>
<keyword evidence="3" id="KW-1185">Reference proteome</keyword>
<dbReference type="EMBL" id="CP028103">
    <property type="protein sequence ID" value="AVQ31577.1"/>
    <property type="molecule type" value="Genomic_DNA"/>
</dbReference>
<keyword evidence="1" id="KW-0472">Membrane</keyword>
<evidence type="ECO:0000313" key="2">
    <source>
        <dbReference type="EMBL" id="AVQ31577.1"/>
    </source>
</evidence>
<sequence>MNHLKFFIPLNYSFLTRINKIETKISYIYNYVLPVFILFFYISNFNIHNNLIIFIFSFLALNIVYEIGYIYNDVYTIRYEKNPTLRLNDEESIVLNKIYPLMISLRILIVIIIFIVLNNLNINTLNIFIFLIFLGLLNMVYSFHNYFRNNNNIITMFFLMFFKYLSVPILVVDSINKILILFIFLLTIPLVRTLLYTTHDRINFNFIKKDKINLFRVKFYGIEILLSLLIGTFSKKGYFLTFFSLYFFMFYLIALLILEKKIKNRGEKK</sequence>
<protein>
    <recommendedName>
        <fullName evidence="4">Prenyltransferase, UbiA family</fullName>
    </recommendedName>
</protein>
<organism evidence="2 3">
    <name type="scientific">Fusobacterium varium ATCC 27725</name>
    <dbReference type="NCBI Taxonomy" id="469618"/>
    <lineage>
        <taxon>Bacteria</taxon>
        <taxon>Fusobacteriati</taxon>
        <taxon>Fusobacteriota</taxon>
        <taxon>Fusobacteriia</taxon>
        <taxon>Fusobacteriales</taxon>
        <taxon>Fusobacteriaceae</taxon>
        <taxon>Fusobacterium</taxon>
    </lineage>
</organism>
<dbReference type="Proteomes" id="UP000241238">
    <property type="component" value="Chromosome"/>
</dbReference>
<name>A0ABN5JLC4_FUSVA</name>
<feature type="transmembrane region" description="Helical" evidence="1">
    <location>
        <begin position="51"/>
        <end position="71"/>
    </location>
</feature>
<evidence type="ECO:0000313" key="3">
    <source>
        <dbReference type="Proteomes" id="UP000241238"/>
    </source>
</evidence>
<reference evidence="3" key="1">
    <citation type="journal article" date="2018" name="MSphere">
        <title>Fusobacterium Genomics Using MinION and Illumina Sequencing Enables Genome Completion and Correction.</title>
        <authorList>
            <person name="Todd S.M."/>
            <person name="Settlage R.E."/>
            <person name="Lahmers K.K."/>
            <person name="Slade D.J."/>
        </authorList>
    </citation>
    <scope>NUCLEOTIDE SEQUENCE [LARGE SCALE GENOMIC DNA]</scope>
    <source>
        <strain evidence="3">ATCC 27725</strain>
    </source>
</reference>
<accession>A0ABN5JLC4</accession>
<feature type="transmembrane region" description="Helical" evidence="1">
    <location>
        <begin position="27"/>
        <end position="45"/>
    </location>
</feature>
<feature type="transmembrane region" description="Helical" evidence="1">
    <location>
        <begin position="153"/>
        <end position="172"/>
    </location>
</feature>
<keyword evidence="1" id="KW-0812">Transmembrane</keyword>
<feature type="transmembrane region" description="Helical" evidence="1">
    <location>
        <begin position="217"/>
        <end position="233"/>
    </location>
</feature>
<evidence type="ECO:0000256" key="1">
    <source>
        <dbReference type="SAM" id="Phobius"/>
    </source>
</evidence>